<dbReference type="SMART" id="SM00388">
    <property type="entry name" value="HisKA"/>
    <property type="match status" value="1"/>
</dbReference>
<keyword evidence="10" id="KW-0175">Coiled coil</keyword>
<keyword evidence="5" id="KW-0808">Transferase</keyword>
<dbReference type="InterPro" id="IPR003661">
    <property type="entry name" value="HisK_dim/P_dom"/>
</dbReference>
<dbReference type="GO" id="GO:0000155">
    <property type="term" value="F:phosphorelay sensor kinase activity"/>
    <property type="evidence" value="ECO:0007669"/>
    <property type="project" value="InterPro"/>
</dbReference>
<dbReference type="AlphaFoldDB" id="A0A433UTE6"/>
<dbReference type="EC" id="2.7.13.3" evidence="3"/>
<dbReference type="InterPro" id="IPR036890">
    <property type="entry name" value="HATPase_C_sf"/>
</dbReference>
<evidence type="ECO:0000256" key="11">
    <source>
        <dbReference type="SAM" id="Phobius"/>
    </source>
</evidence>
<comment type="caution">
    <text evidence="14">The sequence shown here is derived from an EMBL/GenBank/DDBJ whole genome shotgun (WGS) entry which is preliminary data.</text>
</comment>
<dbReference type="GO" id="GO:0005524">
    <property type="term" value="F:ATP binding"/>
    <property type="evidence" value="ECO:0007669"/>
    <property type="project" value="UniProtKB-KW"/>
</dbReference>
<dbReference type="PANTHER" id="PTHR43065:SF10">
    <property type="entry name" value="PEROXIDE STRESS-ACTIVATED HISTIDINE KINASE MAK3"/>
    <property type="match status" value="1"/>
</dbReference>
<evidence type="ECO:0000256" key="7">
    <source>
        <dbReference type="ARBA" id="ARBA00022777"/>
    </source>
</evidence>
<feature type="transmembrane region" description="Helical" evidence="11">
    <location>
        <begin position="21"/>
        <end position="44"/>
    </location>
</feature>
<feature type="transmembrane region" description="Helical" evidence="11">
    <location>
        <begin position="216"/>
        <end position="238"/>
    </location>
</feature>
<proteinExistence type="predicted"/>
<dbReference type="Gene3D" id="1.10.287.130">
    <property type="match status" value="1"/>
</dbReference>
<dbReference type="InterPro" id="IPR005467">
    <property type="entry name" value="His_kinase_dom"/>
</dbReference>
<evidence type="ECO:0000256" key="1">
    <source>
        <dbReference type="ARBA" id="ARBA00000085"/>
    </source>
</evidence>
<keyword evidence="11" id="KW-0472">Membrane</keyword>
<dbReference type="SUPFAM" id="SSF55874">
    <property type="entry name" value="ATPase domain of HSP90 chaperone/DNA topoisomerase II/histidine kinase"/>
    <property type="match status" value="1"/>
</dbReference>
<dbReference type="SUPFAM" id="SSF47384">
    <property type="entry name" value="Homodimeric domain of signal transducing histidine kinase"/>
    <property type="match status" value="1"/>
</dbReference>
<dbReference type="Pfam" id="PF00672">
    <property type="entry name" value="HAMP"/>
    <property type="match status" value="1"/>
</dbReference>
<dbReference type="Proteomes" id="UP000271624">
    <property type="component" value="Unassembled WGS sequence"/>
</dbReference>
<evidence type="ECO:0000256" key="3">
    <source>
        <dbReference type="ARBA" id="ARBA00012438"/>
    </source>
</evidence>
<keyword evidence="9" id="KW-0902">Two-component regulatory system</keyword>
<dbReference type="GO" id="GO:0016020">
    <property type="term" value="C:membrane"/>
    <property type="evidence" value="ECO:0007669"/>
    <property type="project" value="UniProtKB-SubCell"/>
</dbReference>
<dbReference type="SUPFAM" id="SSF158472">
    <property type="entry name" value="HAMP domain-like"/>
    <property type="match status" value="1"/>
</dbReference>
<name>A0A433UTE6_9CYAN</name>
<dbReference type="InterPro" id="IPR036097">
    <property type="entry name" value="HisK_dim/P_sf"/>
</dbReference>
<dbReference type="InterPro" id="IPR003660">
    <property type="entry name" value="HAMP_dom"/>
</dbReference>
<reference evidence="14" key="2">
    <citation type="journal article" date="2019" name="Genome Biol. Evol.">
        <title>Day and night: Metabolic profiles and evolutionary relationships of six axenic non-marine cyanobacteria.</title>
        <authorList>
            <person name="Will S.E."/>
            <person name="Henke P."/>
            <person name="Boedeker C."/>
            <person name="Huang S."/>
            <person name="Brinkmann H."/>
            <person name="Rohde M."/>
            <person name="Jarek M."/>
            <person name="Friedl T."/>
            <person name="Seufert S."/>
            <person name="Schumacher M."/>
            <person name="Overmann J."/>
            <person name="Neumann-Schaal M."/>
            <person name="Petersen J."/>
        </authorList>
    </citation>
    <scope>NUCLEOTIDE SEQUENCE [LARGE SCALE GENOMIC DNA]</scope>
    <source>
        <strain evidence="14">PCC 7102</strain>
    </source>
</reference>
<comment type="subcellular location">
    <subcellularLocation>
        <location evidence="2">Membrane</location>
    </subcellularLocation>
</comment>
<sequence length="610" mass="69658">MIIKKFSKWFIKLKVGQKISFGYAISLGLIIVGTVSGLGVTHYYQYQAQTIEEDALEEYQLLTRLQIDFLQMRARKYELIALLTKPEELKKQYTIFLQYHSDFKNAWKEFEESEGATKNEENELPGEAEGRKKFIDKYGEVTETYLQKLDVLLQEINLLEFKPEKTEIVRTELQKFDDNPVRMQMTWFSEDLVELIKFADTEYNMAQKAMEAARKLQLQIIAIILLLSGVVAVVLAVTTTRAIAHPIKTLTEISQQTIQESNFNLQVPIKSDDEIGILSSSFNQLIVRVKELLEREQETNDKLESINQTLEQTVADRTQELMYKNEYLLEIVKQLHDTQIHMVQSEKMSALGQMVAGVAHEINNPVNFVHANLDYIEEYTQNLLQLIKIYQSNYPNPSKAVQETINTIELDFLVEDLDKIISSMKVGTNRIRDIVVSLRSFSRLDEAELKAVDLHEGIDNTLMILNHRLKAQAHRPVIEVVKEYGQLPLVECYAGQVNQVLMNLLSNAIDALEESAANNKKLTIWITTEVNKENRVLISIADNGSGIPEDVRAKLFNPFFTTKPVGKGTGLGLSISYQIITEKHRGRIWCESAPSQGTKFMVEIPVSSLC</sequence>
<evidence type="ECO:0000256" key="2">
    <source>
        <dbReference type="ARBA" id="ARBA00004370"/>
    </source>
</evidence>
<keyword evidence="8" id="KW-0067">ATP-binding</keyword>
<keyword evidence="11" id="KW-0812">Transmembrane</keyword>
<feature type="domain" description="Histidine kinase" evidence="12">
    <location>
        <begin position="357"/>
        <end position="608"/>
    </location>
</feature>
<comment type="catalytic activity">
    <reaction evidence="1">
        <text>ATP + protein L-histidine = ADP + protein N-phospho-L-histidine.</text>
        <dbReference type="EC" id="2.7.13.3"/>
    </reaction>
</comment>
<evidence type="ECO:0000256" key="10">
    <source>
        <dbReference type="SAM" id="Coils"/>
    </source>
</evidence>
<dbReference type="SMART" id="SM00304">
    <property type="entry name" value="HAMP"/>
    <property type="match status" value="1"/>
</dbReference>
<dbReference type="OrthoDB" id="501036at2"/>
<feature type="domain" description="HAMP" evidence="13">
    <location>
        <begin position="241"/>
        <end position="294"/>
    </location>
</feature>
<evidence type="ECO:0000256" key="8">
    <source>
        <dbReference type="ARBA" id="ARBA00022840"/>
    </source>
</evidence>
<evidence type="ECO:0000313" key="15">
    <source>
        <dbReference type="Proteomes" id="UP000271624"/>
    </source>
</evidence>
<evidence type="ECO:0000259" key="12">
    <source>
        <dbReference type="PROSITE" id="PS50109"/>
    </source>
</evidence>
<keyword evidence="6" id="KW-0547">Nucleotide-binding</keyword>
<dbReference type="CDD" id="cd06225">
    <property type="entry name" value="HAMP"/>
    <property type="match status" value="1"/>
</dbReference>
<dbReference type="CDD" id="cd00082">
    <property type="entry name" value="HisKA"/>
    <property type="match status" value="1"/>
</dbReference>
<dbReference type="InterPro" id="IPR003594">
    <property type="entry name" value="HATPase_dom"/>
</dbReference>
<keyword evidence="4" id="KW-0597">Phosphoprotein</keyword>
<organism evidence="14 15">
    <name type="scientific">Dulcicalothrix desertica PCC 7102</name>
    <dbReference type="NCBI Taxonomy" id="232991"/>
    <lineage>
        <taxon>Bacteria</taxon>
        <taxon>Bacillati</taxon>
        <taxon>Cyanobacteriota</taxon>
        <taxon>Cyanophyceae</taxon>
        <taxon>Nostocales</taxon>
        <taxon>Calotrichaceae</taxon>
        <taxon>Dulcicalothrix</taxon>
    </lineage>
</organism>
<keyword evidence="7" id="KW-0418">Kinase</keyword>
<dbReference type="InterPro" id="IPR004358">
    <property type="entry name" value="Sig_transdc_His_kin-like_C"/>
</dbReference>
<reference evidence="14" key="1">
    <citation type="submission" date="2018-12" db="EMBL/GenBank/DDBJ databases">
        <authorList>
            <person name="Will S."/>
            <person name="Neumann-Schaal M."/>
            <person name="Henke P."/>
        </authorList>
    </citation>
    <scope>NUCLEOTIDE SEQUENCE</scope>
    <source>
        <strain evidence="14">PCC 7102</strain>
    </source>
</reference>
<dbReference type="PROSITE" id="PS50885">
    <property type="entry name" value="HAMP"/>
    <property type="match status" value="1"/>
</dbReference>
<protein>
    <recommendedName>
        <fullName evidence="3">histidine kinase</fullName>
        <ecNumber evidence="3">2.7.13.3</ecNumber>
    </recommendedName>
</protein>
<dbReference type="PROSITE" id="PS50109">
    <property type="entry name" value="HIS_KIN"/>
    <property type="match status" value="1"/>
</dbReference>
<dbReference type="EMBL" id="RSCL01000034">
    <property type="protein sequence ID" value="RUS97057.1"/>
    <property type="molecule type" value="Genomic_DNA"/>
</dbReference>
<evidence type="ECO:0000256" key="4">
    <source>
        <dbReference type="ARBA" id="ARBA00022553"/>
    </source>
</evidence>
<evidence type="ECO:0000256" key="9">
    <source>
        <dbReference type="ARBA" id="ARBA00023012"/>
    </source>
</evidence>
<dbReference type="PANTHER" id="PTHR43065">
    <property type="entry name" value="SENSOR HISTIDINE KINASE"/>
    <property type="match status" value="1"/>
</dbReference>
<dbReference type="Pfam" id="PF02518">
    <property type="entry name" value="HATPase_c"/>
    <property type="match status" value="1"/>
</dbReference>
<evidence type="ECO:0000259" key="13">
    <source>
        <dbReference type="PROSITE" id="PS50885"/>
    </source>
</evidence>
<dbReference type="SMART" id="SM00387">
    <property type="entry name" value="HATPase_c"/>
    <property type="match status" value="1"/>
</dbReference>
<dbReference type="Gene3D" id="6.10.340.10">
    <property type="match status" value="1"/>
</dbReference>
<evidence type="ECO:0000256" key="5">
    <source>
        <dbReference type="ARBA" id="ARBA00022679"/>
    </source>
</evidence>
<evidence type="ECO:0000256" key="6">
    <source>
        <dbReference type="ARBA" id="ARBA00022741"/>
    </source>
</evidence>
<keyword evidence="15" id="KW-1185">Reference proteome</keyword>
<evidence type="ECO:0000313" key="14">
    <source>
        <dbReference type="EMBL" id="RUS97057.1"/>
    </source>
</evidence>
<dbReference type="RefSeq" id="WP_127086616.1">
    <property type="nucleotide sequence ID" value="NZ_RSCL01000034.1"/>
</dbReference>
<gene>
    <name evidence="14" type="ORF">DSM106972_086070</name>
</gene>
<dbReference type="PRINTS" id="PR00344">
    <property type="entry name" value="BCTRLSENSOR"/>
</dbReference>
<feature type="coiled-coil region" evidence="10">
    <location>
        <begin position="286"/>
        <end position="320"/>
    </location>
</feature>
<dbReference type="Gene3D" id="3.30.565.10">
    <property type="entry name" value="Histidine kinase-like ATPase, C-terminal domain"/>
    <property type="match status" value="1"/>
</dbReference>
<keyword evidence="11" id="KW-1133">Transmembrane helix</keyword>
<accession>A0A433UTE6</accession>